<feature type="chain" id="PRO_5012810772" evidence="1">
    <location>
        <begin position="24"/>
        <end position="302"/>
    </location>
</feature>
<gene>
    <name evidence="3" type="ORF">CMV24_06280</name>
</gene>
<evidence type="ECO:0000313" key="3">
    <source>
        <dbReference type="EMBL" id="PBJ96330.1"/>
    </source>
</evidence>
<dbReference type="AlphaFoldDB" id="A0A2A3M899"/>
<accession>A0A2A3M899</accession>
<evidence type="ECO:0000259" key="2">
    <source>
        <dbReference type="Pfam" id="PF12697"/>
    </source>
</evidence>
<feature type="domain" description="AB hydrolase-1" evidence="2">
    <location>
        <begin position="51"/>
        <end position="294"/>
    </location>
</feature>
<name>A0A2A3M899_PSEDL</name>
<dbReference type="InterPro" id="IPR050228">
    <property type="entry name" value="Carboxylesterase_BioH"/>
</dbReference>
<feature type="signal peptide" evidence="1">
    <location>
        <begin position="1"/>
        <end position="23"/>
    </location>
</feature>
<keyword evidence="3" id="KW-0378">Hydrolase</keyword>
<dbReference type="RefSeq" id="WP_009681416.1">
    <property type="nucleotide sequence ID" value="NZ_NTME01000005.1"/>
</dbReference>
<keyword evidence="1" id="KW-0732">Signal</keyword>
<dbReference type="PRINTS" id="PR00111">
    <property type="entry name" value="ABHYDROLASE"/>
</dbReference>
<dbReference type="Proteomes" id="UP000218102">
    <property type="component" value="Unassembled WGS sequence"/>
</dbReference>
<dbReference type="InterPro" id="IPR000073">
    <property type="entry name" value="AB_hydrolase_1"/>
</dbReference>
<dbReference type="SUPFAM" id="SSF53474">
    <property type="entry name" value="alpha/beta-Hydrolases"/>
    <property type="match status" value="1"/>
</dbReference>
<evidence type="ECO:0000256" key="1">
    <source>
        <dbReference type="SAM" id="SignalP"/>
    </source>
</evidence>
<evidence type="ECO:0000313" key="4">
    <source>
        <dbReference type="Proteomes" id="UP000218102"/>
    </source>
</evidence>
<reference evidence="3 4" key="1">
    <citation type="submission" date="2017-09" db="EMBL/GenBank/DDBJ databases">
        <authorList>
            <person name="Ehlers B."/>
            <person name="Leendertz F.H."/>
        </authorList>
    </citation>
    <scope>NUCLEOTIDE SEQUENCE [LARGE SCALE GENOMIC DNA]</scope>
    <source>
        <strain evidence="3 4">DJ-1</strain>
    </source>
</reference>
<dbReference type="PANTHER" id="PTHR43194:SF2">
    <property type="entry name" value="PEROXISOMAL MEMBRANE PROTEIN LPX1"/>
    <property type="match status" value="1"/>
</dbReference>
<dbReference type="PANTHER" id="PTHR43194">
    <property type="entry name" value="HYDROLASE ALPHA/BETA FOLD FAMILY"/>
    <property type="match status" value="1"/>
</dbReference>
<dbReference type="InterPro" id="IPR029058">
    <property type="entry name" value="AB_hydrolase_fold"/>
</dbReference>
<protein>
    <submittedName>
        <fullName evidence="3">Alpha/beta hydrolase</fullName>
    </submittedName>
</protein>
<dbReference type="Gene3D" id="3.40.50.1820">
    <property type="entry name" value="alpha/beta hydrolase"/>
    <property type="match status" value="1"/>
</dbReference>
<comment type="caution">
    <text evidence="3">The sequence shown here is derived from an EMBL/GenBank/DDBJ whole genome shotgun (WGS) entry which is preliminary data.</text>
</comment>
<organism evidence="3 4">
    <name type="scientific">Pseudomonas plecoglossicida</name>
    <dbReference type="NCBI Taxonomy" id="70775"/>
    <lineage>
        <taxon>Bacteria</taxon>
        <taxon>Pseudomonadati</taxon>
        <taxon>Pseudomonadota</taxon>
        <taxon>Gammaproteobacteria</taxon>
        <taxon>Pseudomonadales</taxon>
        <taxon>Pseudomonadaceae</taxon>
        <taxon>Pseudomonas</taxon>
    </lineage>
</organism>
<sequence>MRVGRIMAMVGTTLSLMTGPVMASAGLSSQPAEHSSLQRISVQVEGSGKDVILIPGLASSRKVWDDLVPKLRQSYRLHLVELAGFAGSPAVSETKGKVIAPAVEEIADYIHSQRIKAPVIIGHSLGGEAALMLGARHPDQVGRLLIVDALPFYSLLVDPSATTETATAPAAVMRDSLMAASAEQNEAMQTASIARLVKNEAFRPGLVADSIRSDRRTVADAVYELMVTDLRPELSRITVPVEVVYAYDPMYGVPSSSVDAMFHQAYTSARDIRLKRIDGSFHFVMLDQPEKFARTALTFLSK</sequence>
<dbReference type="GO" id="GO:0016787">
    <property type="term" value="F:hydrolase activity"/>
    <property type="evidence" value="ECO:0007669"/>
    <property type="project" value="UniProtKB-KW"/>
</dbReference>
<dbReference type="Pfam" id="PF12697">
    <property type="entry name" value="Abhydrolase_6"/>
    <property type="match status" value="1"/>
</dbReference>
<dbReference type="EMBL" id="NTME01000005">
    <property type="protein sequence ID" value="PBJ96330.1"/>
    <property type="molecule type" value="Genomic_DNA"/>
</dbReference>
<proteinExistence type="predicted"/>